<dbReference type="PRINTS" id="PR00455">
    <property type="entry name" value="HTHTETR"/>
</dbReference>
<evidence type="ECO:0000313" key="7">
    <source>
        <dbReference type="Proteomes" id="UP000266975"/>
    </source>
</evidence>
<dbReference type="RefSeq" id="WP_123046898.1">
    <property type="nucleotide sequence ID" value="NZ_PTJO01000001.1"/>
</dbReference>
<feature type="DNA-binding region" description="H-T-H motif" evidence="4">
    <location>
        <begin position="26"/>
        <end position="45"/>
    </location>
</feature>
<evidence type="ECO:0000256" key="1">
    <source>
        <dbReference type="ARBA" id="ARBA00023015"/>
    </source>
</evidence>
<dbReference type="PANTHER" id="PTHR30055:SF234">
    <property type="entry name" value="HTH-TYPE TRANSCRIPTIONAL REGULATOR BETI"/>
    <property type="match status" value="1"/>
</dbReference>
<protein>
    <submittedName>
        <fullName evidence="6">TetR family transcriptional regulator</fullName>
    </submittedName>
</protein>
<reference evidence="6 7" key="1">
    <citation type="submission" date="2018-02" db="EMBL/GenBank/DDBJ databases">
        <title>Corynebacterium alimpuense sp. nov., a marine obligate actinomycete isolated from sediments of Valparaiso bay, Chile.</title>
        <authorList>
            <person name="Claverias F."/>
            <person name="Gonzales-Siles L."/>
            <person name="Salva-Serra F."/>
            <person name="Inganaes E."/>
            <person name="Molin K."/>
            <person name="Cumsille A."/>
            <person name="Undabarrena A."/>
            <person name="Couve E."/>
            <person name="Moore E.R.B."/>
            <person name="Gomila M."/>
            <person name="Camara B."/>
        </authorList>
    </citation>
    <scope>NUCLEOTIDE SEQUENCE [LARGE SCALE GENOMIC DNA]</scope>
    <source>
        <strain evidence="6 7">CCUG 69366</strain>
    </source>
</reference>
<keyword evidence="1" id="KW-0805">Transcription regulation</keyword>
<dbReference type="GO" id="GO:0000976">
    <property type="term" value="F:transcription cis-regulatory region binding"/>
    <property type="evidence" value="ECO:0007669"/>
    <property type="project" value="TreeGrafter"/>
</dbReference>
<organism evidence="6 7">
    <name type="scientific">Corynebacterium alimapuense</name>
    <dbReference type="NCBI Taxonomy" id="1576874"/>
    <lineage>
        <taxon>Bacteria</taxon>
        <taxon>Bacillati</taxon>
        <taxon>Actinomycetota</taxon>
        <taxon>Actinomycetes</taxon>
        <taxon>Mycobacteriales</taxon>
        <taxon>Corynebacteriaceae</taxon>
        <taxon>Corynebacterium</taxon>
    </lineage>
</organism>
<comment type="caution">
    <text evidence="6">The sequence shown here is derived from an EMBL/GenBank/DDBJ whole genome shotgun (WGS) entry which is preliminary data.</text>
</comment>
<dbReference type="SUPFAM" id="SSF46689">
    <property type="entry name" value="Homeodomain-like"/>
    <property type="match status" value="1"/>
</dbReference>
<dbReference type="GO" id="GO:0003700">
    <property type="term" value="F:DNA-binding transcription factor activity"/>
    <property type="evidence" value="ECO:0007669"/>
    <property type="project" value="TreeGrafter"/>
</dbReference>
<dbReference type="Pfam" id="PF00440">
    <property type="entry name" value="TetR_N"/>
    <property type="match status" value="1"/>
</dbReference>
<dbReference type="AlphaFoldDB" id="A0A3M8K9F3"/>
<gene>
    <name evidence="6" type="ORF">C5L39_00300</name>
</gene>
<keyword evidence="7" id="KW-1185">Reference proteome</keyword>
<dbReference type="Gene3D" id="1.10.357.10">
    <property type="entry name" value="Tetracycline Repressor, domain 2"/>
    <property type="match status" value="1"/>
</dbReference>
<evidence type="ECO:0000256" key="4">
    <source>
        <dbReference type="PROSITE-ProRule" id="PRU00335"/>
    </source>
</evidence>
<keyword evidence="3" id="KW-0804">Transcription</keyword>
<dbReference type="InterPro" id="IPR009057">
    <property type="entry name" value="Homeodomain-like_sf"/>
</dbReference>
<evidence type="ECO:0000256" key="2">
    <source>
        <dbReference type="ARBA" id="ARBA00023125"/>
    </source>
</evidence>
<dbReference type="EMBL" id="PTJO01000001">
    <property type="protein sequence ID" value="RNE49853.1"/>
    <property type="molecule type" value="Genomic_DNA"/>
</dbReference>
<dbReference type="InterPro" id="IPR036271">
    <property type="entry name" value="Tet_transcr_reg_TetR-rel_C_sf"/>
</dbReference>
<dbReference type="SUPFAM" id="SSF48498">
    <property type="entry name" value="Tetracyclin repressor-like, C-terminal domain"/>
    <property type="match status" value="1"/>
</dbReference>
<dbReference type="OrthoDB" id="9806334at2"/>
<evidence type="ECO:0000256" key="3">
    <source>
        <dbReference type="ARBA" id="ARBA00023163"/>
    </source>
</evidence>
<evidence type="ECO:0000313" key="6">
    <source>
        <dbReference type="EMBL" id="RNE49853.1"/>
    </source>
</evidence>
<evidence type="ECO:0000259" key="5">
    <source>
        <dbReference type="PROSITE" id="PS50977"/>
    </source>
</evidence>
<feature type="domain" description="HTH tetR-type" evidence="5">
    <location>
        <begin position="3"/>
        <end position="63"/>
    </location>
</feature>
<sequence length="179" mass="19927">MRSSRRTLILEAAISIIEANGVNALSFESLAEAAELSKSGIIYHFPSRQELLVGINQHFIDLWEAELVELAGGPAHELTPQQRLRAMALSMGSNAERAELLMCVESQGNSQLSEMWTRIDNEWMPDPDTACDSELATASYLVQLMSYGLWAHDHVRNSHLRPEVRAQLVEAVLKQIPSS</sequence>
<accession>A0A3M8K9F3</accession>
<dbReference type="Proteomes" id="UP000266975">
    <property type="component" value="Unassembled WGS sequence"/>
</dbReference>
<name>A0A3M8K9F3_9CORY</name>
<dbReference type="InterPro" id="IPR050109">
    <property type="entry name" value="HTH-type_TetR-like_transc_reg"/>
</dbReference>
<dbReference type="PROSITE" id="PS50977">
    <property type="entry name" value="HTH_TETR_2"/>
    <property type="match status" value="1"/>
</dbReference>
<dbReference type="PANTHER" id="PTHR30055">
    <property type="entry name" value="HTH-TYPE TRANSCRIPTIONAL REGULATOR RUTR"/>
    <property type="match status" value="1"/>
</dbReference>
<keyword evidence="2 4" id="KW-0238">DNA-binding</keyword>
<dbReference type="InterPro" id="IPR001647">
    <property type="entry name" value="HTH_TetR"/>
</dbReference>
<proteinExistence type="predicted"/>